<proteinExistence type="predicted"/>
<dbReference type="EMBL" id="CP002069">
    <property type="protein sequence ID" value="ADI74413.1"/>
    <property type="molecule type" value="Genomic_DNA"/>
</dbReference>
<reference evidence="2 3" key="1">
    <citation type="submission" date="2010-06" db="EMBL/GenBank/DDBJ databases">
        <title>Complete sequence chromosome of Methanohalobium evestigatum Z-7303.</title>
        <authorList>
            <consortium name="US DOE Joint Genome Institute"/>
            <person name="Lucas S."/>
            <person name="Copeland A."/>
            <person name="Lapidus A."/>
            <person name="Cheng J.-F."/>
            <person name="Bruce D."/>
            <person name="Goodwin L."/>
            <person name="Pitluck S."/>
            <person name="Saunders E."/>
            <person name="Detter J.C."/>
            <person name="Han C."/>
            <person name="Tapia R."/>
            <person name="Land M."/>
            <person name="Hauser L."/>
            <person name="Kyrpides N."/>
            <person name="Mikhailova N."/>
            <person name="Sieprawska-Lupa M."/>
            <person name="Whitman W.B."/>
            <person name="Anderson I."/>
            <person name="Woyke T."/>
        </authorList>
    </citation>
    <scope>NUCLEOTIDE SEQUENCE [LARGE SCALE GENOMIC DNA]</scope>
    <source>
        <strain evidence="3">ATCC BAA-1072 / DSM 3721 / NBRC 107634 / OCM 161 / Z-7303</strain>
    </source>
</reference>
<evidence type="ECO:0000256" key="1">
    <source>
        <dbReference type="SAM" id="MobiDB-lite"/>
    </source>
</evidence>
<feature type="region of interest" description="Disordered" evidence="1">
    <location>
        <begin position="212"/>
        <end position="239"/>
    </location>
</feature>
<protein>
    <submittedName>
        <fullName evidence="2">Uncharacterized protein</fullName>
    </submittedName>
</protein>
<dbReference type="Proteomes" id="UP000000391">
    <property type="component" value="Chromosome"/>
</dbReference>
<dbReference type="KEGG" id="mev:Metev_1566"/>
<evidence type="ECO:0000313" key="2">
    <source>
        <dbReference type="EMBL" id="ADI74413.1"/>
    </source>
</evidence>
<evidence type="ECO:0000313" key="3">
    <source>
        <dbReference type="Proteomes" id="UP000000391"/>
    </source>
</evidence>
<sequence>MIPYSINKKLVERKCKLSEGNQLFKDRNAAMYPPDLNLNKMVDEIDKAIAFLPYCAKPKDDYECPVSDSINGRKNQKCLKLDGYKCKVPCTLGNMVDVLIKHGFTKDRVFIIDKDSNLFPWLIKKREEGYKYFFPGVGCYYGVGYALDYVVEKLGYQGCVVFLDDYIPGDKKTGVCRSISDYMSMEKSDKGKKTKINVKSVQLVDKLLTDNKQSNNFDDVSYDKSSQYKNSENKLTCEP</sequence>
<dbReference type="OrthoDB" id="123540at2157"/>
<dbReference type="GeneID" id="9347206"/>
<gene>
    <name evidence="2" type="ordered locus">Metev_1566</name>
</gene>
<dbReference type="STRING" id="644295.Metev_1566"/>
<accession>D7E9Z1</accession>
<organism evidence="2 3">
    <name type="scientific">Methanohalobium evestigatum (strain ATCC BAA-1072 / DSM 3721 / NBRC 107634 / OCM 161 / Z-7303)</name>
    <dbReference type="NCBI Taxonomy" id="644295"/>
    <lineage>
        <taxon>Archaea</taxon>
        <taxon>Methanobacteriati</taxon>
        <taxon>Methanobacteriota</taxon>
        <taxon>Stenosarchaea group</taxon>
        <taxon>Methanomicrobia</taxon>
        <taxon>Methanosarcinales</taxon>
        <taxon>Methanosarcinaceae</taxon>
        <taxon>Methanohalobium</taxon>
    </lineage>
</organism>
<dbReference type="AlphaFoldDB" id="D7E9Z1"/>
<dbReference type="RefSeq" id="WP_013194978.1">
    <property type="nucleotide sequence ID" value="NC_014253.1"/>
</dbReference>
<keyword evidence="3" id="KW-1185">Reference proteome</keyword>
<dbReference type="HOGENOM" id="CLU_1159051_0_0_2"/>
<name>D7E9Z1_METEZ</name>
<feature type="compositionally biased region" description="Polar residues" evidence="1">
    <location>
        <begin position="212"/>
        <end position="230"/>
    </location>
</feature>